<dbReference type="RefSeq" id="WP_114582975.1">
    <property type="nucleotide sequence ID" value="NZ_QPMH01000015.1"/>
</dbReference>
<sequence length="68" mass="7672">MNEETFNISIRKFLKKVGVTSQRDIEKAVREAIDSGKLKGDETLKVKMTLEMGDLDMKVDIDGAIELE</sequence>
<gene>
    <name evidence="1" type="ORF">DRB17_14745</name>
</gene>
<organism evidence="1 2">
    <name type="scientific">Ferruginivarius sediminum</name>
    <dbReference type="NCBI Taxonomy" id="2661937"/>
    <lineage>
        <taxon>Bacteria</taxon>
        <taxon>Pseudomonadati</taxon>
        <taxon>Pseudomonadota</taxon>
        <taxon>Alphaproteobacteria</taxon>
        <taxon>Rhodospirillales</taxon>
        <taxon>Rhodospirillaceae</taxon>
        <taxon>Ferruginivarius</taxon>
    </lineage>
</organism>
<protein>
    <submittedName>
        <fullName evidence="1">Uncharacterized protein</fullName>
    </submittedName>
</protein>
<dbReference type="Pfam" id="PF20104">
    <property type="entry name" value="DUF6494"/>
    <property type="match status" value="1"/>
</dbReference>
<dbReference type="InterPro" id="IPR045471">
    <property type="entry name" value="DUF6494"/>
</dbReference>
<dbReference type="Proteomes" id="UP000253941">
    <property type="component" value="Unassembled WGS sequence"/>
</dbReference>
<reference evidence="1 2" key="1">
    <citation type="submission" date="2018-07" db="EMBL/GenBank/DDBJ databases">
        <title>Venubactetium sediminum gen. nov., sp. nov., isolated from a marine solar saltern.</title>
        <authorList>
            <person name="Wang S."/>
        </authorList>
    </citation>
    <scope>NUCLEOTIDE SEQUENCE [LARGE SCALE GENOMIC DNA]</scope>
    <source>
        <strain evidence="1 2">WD2A32</strain>
    </source>
</reference>
<name>A0A369TAE2_9PROT</name>
<dbReference type="AlphaFoldDB" id="A0A369TAE2"/>
<keyword evidence="2" id="KW-1185">Reference proteome</keyword>
<dbReference type="EMBL" id="QPMH01000015">
    <property type="protein sequence ID" value="RDD61147.1"/>
    <property type="molecule type" value="Genomic_DNA"/>
</dbReference>
<comment type="caution">
    <text evidence="1">The sequence shown here is derived from an EMBL/GenBank/DDBJ whole genome shotgun (WGS) entry which is preliminary data.</text>
</comment>
<evidence type="ECO:0000313" key="2">
    <source>
        <dbReference type="Proteomes" id="UP000253941"/>
    </source>
</evidence>
<proteinExistence type="predicted"/>
<accession>A0A369TAE2</accession>
<evidence type="ECO:0000313" key="1">
    <source>
        <dbReference type="EMBL" id="RDD61147.1"/>
    </source>
</evidence>